<feature type="compositionally biased region" description="Basic and acidic residues" evidence="1">
    <location>
        <begin position="28"/>
        <end position="37"/>
    </location>
</feature>
<feature type="region of interest" description="Disordered" evidence="1">
    <location>
        <begin position="1"/>
        <end position="103"/>
    </location>
</feature>
<feature type="compositionally biased region" description="Polar residues" evidence="1">
    <location>
        <begin position="87"/>
        <end position="103"/>
    </location>
</feature>
<evidence type="ECO:0000313" key="4">
    <source>
        <dbReference type="Proteomes" id="UP000283530"/>
    </source>
</evidence>
<sequence length="983" mass="106645">MSSSSSVRRIKERGGAGGKVTALKPHKTLTESHRPKDTLGSAKKPAGKENPRAASGAGTPSSCQKPATRRTEKAAAGPGKDGGSAVRWSTSSASKGKISNPSDFSRILLDLRSGRVSRVSGPDRVLKPLGRGSVETSFPVLEKCHLKKSSLVSNSKGQDDKSVSCLKGSENSRVLGLNSKEMIVGNATKVIEDCKAQSSESGNVPSSSSEKDAVFGAMGTLKNRGLRLDLNALEEKPLNGIRVLKNCNENGYLGSGAQESGANAAKNTRIAENSRDKVQGDLNLVERGEKSSDDFGKLRVSEKEDVGDKNKGGQVANKYRSTLHEKLAYLEGKVKRIASDIKKTKDMLDMNDPDASKMILLDIQDKISGIEKAMGHPEDDGKGKLVSSETDKLQRKNPGKSEDGLTGSLKNSVKSLNHEDLEARLFPHHKLLRNRASLGNSAGKEDILGPNFPEVSGSSVQEEGSLSPIDENPIALEFLASLNKKHPTINSDNRHGQLECAPIQEMDDNKAAKPEAGVSKKVVSRMQDEDIGLMADENLEDFDDQENSFSMVGREQTEDSSAEQLREIGRKSSTGGWFVSDGESVLLAHEDSSCSFYDVTNSEEKSVYKPPSGVSHNLWGDCWLIRAADSDGCSGRYVVAASAGSTLDSGFCSWDFYTKAIRAFRVEDGITTTSRTVLGPLPNRVPYRRDNLSTTLAPGNQQWWYKPSGPLLVATASGQKVVSMYDIRDSDLIMKWEVQRPILAMDYSSPLQWRNKGKVVIAEAEAISLWDVNTLNPQSALSIASFGRKVTALHINNTEAELGGGVRRRVSSSEAEGNDGVFCTRETINVLDFRLQSGVGLKITKPGINCHSIFSHRDSIFLGSTEVGSAARELSRSLVQHFSLRMGQLVSTYALPASNAHFHHSSITQVWGDSNFVMAICGMGLFVFDSFNEAQPLPVCHEGTSEVRELVGPDDLYCPSFDYSGSRVLLISRDRPAHWKYLS</sequence>
<dbReference type="InterPro" id="IPR057442">
    <property type="entry name" value="Beta-prop_At4g14310"/>
</dbReference>
<dbReference type="STRING" id="337451.A0A443NZM8"/>
<keyword evidence="4" id="KW-1185">Reference proteome</keyword>
<comment type="caution">
    <text evidence="3">The sequence shown here is derived from an EMBL/GenBank/DDBJ whole genome shotgun (WGS) entry which is preliminary data.</text>
</comment>
<dbReference type="InterPro" id="IPR011044">
    <property type="entry name" value="Quino_amine_DH_bsu"/>
</dbReference>
<gene>
    <name evidence="3" type="ORF">CKAN_01277800</name>
</gene>
<dbReference type="PANTHER" id="PTHR35492">
    <property type="entry name" value="TRANSDUCIN/WD40 REPEAT-LIKE SUPERFAMILY PROTEIN"/>
    <property type="match status" value="1"/>
</dbReference>
<evidence type="ECO:0000259" key="2">
    <source>
        <dbReference type="Pfam" id="PF25465"/>
    </source>
</evidence>
<dbReference type="Gene3D" id="2.130.10.10">
    <property type="entry name" value="YVTN repeat-like/Quinoprotein amine dehydrogenase"/>
    <property type="match status" value="1"/>
</dbReference>
<dbReference type="SUPFAM" id="SSF50978">
    <property type="entry name" value="WD40 repeat-like"/>
    <property type="match status" value="1"/>
</dbReference>
<dbReference type="SUPFAM" id="SSF50969">
    <property type="entry name" value="YVTN repeat-like/Quinoprotein amine dehydrogenase"/>
    <property type="match status" value="1"/>
</dbReference>
<dbReference type="InterPro" id="IPR036322">
    <property type="entry name" value="WD40_repeat_dom_sf"/>
</dbReference>
<accession>A0A443NZM8</accession>
<dbReference type="EMBL" id="QPKB01000004">
    <property type="protein sequence ID" value="RWR83995.1"/>
    <property type="molecule type" value="Genomic_DNA"/>
</dbReference>
<evidence type="ECO:0000313" key="3">
    <source>
        <dbReference type="EMBL" id="RWR83995.1"/>
    </source>
</evidence>
<feature type="region of interest" description="Disordered" evidence="1">
    <location>
        <begin position="372"/>
        <end position="410"/>
    </location>
</feature>
<dbReference type="InterPro" id="IPR045289">
    <property type="entry name" value="At4g14310-like"/>
</dbReference>
<dbReference type="Proteomes" id="UP000283530">
    <property type="component" value="Unassembled WGS sequence"/>
</dbReference>
<dbReference type="AlphaFoldDB" id="A0A443NZM8"/>
<feature type="domain" description="At4g14310 8-bladed propeller" evidence="2">
    <location>
        <begin position="698"/>
        <end position="977"/>
    </location>
</feature>
<dbReference type="InterPro" id="IPR015943">
    <property type="entry name" value="WD40/YVTN_repeat-like_dom_sf"/>
</dbReference>
<dbReference type="OrthoDB" id="1907242at2759"/>
<evidence type="ECO:0000256" key="1">
    <source>
        <dbReference type="SAM" id="MobiDB-lite"/>
    </source>
</evidence>
<name>A0A443NZM8_9MAGN</name>
<organism evidence="3 4">
    <name type="scientific">Cinnamomum micranthum f. kanehirae</name>
    <dbReference type="NCBI Taxonomy" id="337451"/>
    <lineage>
        <taxon>Eukaryota</taxon>
        <taxon>Viridiplantae</taxon>
        <taxon>Streptophyta</taxon>
        <taxon>Embryophyta</taxon>
        <taxon>Tracheophyta</taxon>
        <taxon>Spermatophyta</taxon>
        <taxon>Magnoliopsida</taxon>
        <taxon>Magnoliidae</taxon>
        <taxon>Laurales</taxon>
        <taxon>Lauraceae</taxon>
        <taxon>Cinnamomum</taxon>
    </lineage>
</organism>
<dbReference type="Pfam" id="PF25465">
    <property type="entry name" value="Beta-prop_At4g14310"/>
    <property type="match status" value="1"/>
</dbReference>
<reference evidence="3 4" key="1">
    <citation type="journal article" date="2019" name="Nat. Plants">
        <title>Stout camphor tree genome fills gaps in understanding of flowering plant genome evolution.</title>
        <authorList>
            <person name="Chaw S.M."/>
            <person name="Liu Y.C."/>
            <person name="Wu Y.W."/>
            <person name="Wang H.Y."/>
            <person name="Lin C.I."/>
            <person name="Wu C.S."/>
            <person name="Ke H.M."/>
            <person name="Chang L.Y."/>
            <person name="Hsu C.Y."/>
            <person name="Yang H.T."/>
            <person name="Sudianto E."/>
            <person name="Hsu M.H."/>
            <person name="Wu K.P."/>
            <person name="Wang L.N."/>
            <person name="Leebens-Mack J.H."/>
            <person name="Tsai I.J."/>
        </authorList>
    </citation>
    <scope>NUCLEOTIDE SEQUENCE [LARGE SCALE GENOMIC DNA]</scope>
    <source>
        <strain evidence="4">cv. Chaw 1501</strain>
        <tissue evidence="3">Young leaves</tissue>
    </source>
</reference>
<feature type="compositionally biased region" description="Basic and acidic residues" evidence="1">
    <location>
        <begin position="372"/>
        <end position="403"/>
    </location>
</feature>
<proteinExistence type="predicted"/>
<protein>
    <submittedName>
        <fullName evidence="3">KIN14B-interacting-like protein</fullName>
    </submittedName>
</protein>
<dbReference type="PANTHER" id="PTHR35492:SF1">
    <property type="entry name" value="TRANSDUCIN_WD40 REPEAT-LIKE SUPERFAMILY PROTEIN"/>
    <property type="match status" value="1"/>
</dbReference>